<gene>
    <name evidence="8" type="ORF">N7450_000529</name>
</gene>
<sequence length="185" mass="20691">MDEDGVVDWVNKGPRWTQEGKNGRQRSEYSRGPAGCHPEDKSLAALPRAESPTAQRPSLLVERANAGVQKKKKENKKISRAQRLRQQKGMERAEAVLDQLEIKKAKSNNRAKTVKTRRAEWEDTNRNASAFAALQQHNADEDDDEDEDGKMTEDTPQTKPRVNAFATPVEPAADSAPLDEDDEIS</sequence>
<comment type="subcellular location">
    <subcellularLocation>
        <location evidence="2">Cytoplasm</location>
    </subcellularLocation>
    <subcellularLocation>
        <location evidence="1">Nucleus</location>
    </subcellularLocation>
</comment>
<dbReference type="PANTHER" id="PTHR28280">
    <property type="entry name" value="SHUTTLING PRE-60S FACTOR ECM1"/>
    <property type="match status" value="1"/>
</dbReference>
<organism evidence="8 9">
    <name type="scientific">Penicillium hetheringtonii</name>
    <dbReference type="NCBI Taxonomy" id="911720"/>
    <lineage>
        <taxon>Eukaryota</taxon>
        <taxon>Fungi</taxon>
        <taxon>Dikarya</taxon>
        <taxon>Ascomycota</taxon>
        <taxon>Pezizomycotina</taxon>
        <taxon>Eurotiomycetes</taxon>
        <taxon>Eurotiomycetidae</taxon>
        <taxon>Eurotiales</taxon>
        <taxon>Aspergillaceae</taxon>
        <taxon>Penicillium</taxon>
    </lineage>
</organism>
<accession>A0AAD6GZG0</accession>
<name>A0AAD6GZG0_9EURO</name>
<dbReference type="AlphaFoldDB" id="A0AAD6GZG0"/>
<dbReference type="GO" id="GO:0000055">
    <property type="term" value="P:ribosomal large subunit export from nucleus"/>
    <property type="evidence" value="ECO:0007669"/>
    <property type="project" value="TreeGrafter"/>
</dbReference>
<evidence type="ECO:0000256" key="1">
    <source>
        <dbReference type="ARBA" id="ARBA00004123"/>
    </source>
</evidence>
<feature type="region of interest" description="Disordered" evidence="7">
    <location>
        <begin position="107"/>
        <end position="185"/>
    </location>
</feature>
<dbReference type="PANTHER" id="PTHR28280:SF1">
    <property type="entry name" value="SHUTTLING PRE-60S FACTOR ECM1"/>
    <property type="match status" value="1"/>
</dbReference>
<evidence type="ECO:0000256" key="3">
    <source>
        <dbReference type="ARBA" id="ARBA00022448"/>
    </source>
</evidence>
<protein>
    <recommendedName>
        <fullName evidence="10">Ribosome biogenesis protein Alb1</fullName>
    </recommendedName>
</protein>
<keyword evidence="3" id="KW-0813">Transport</keyword>
<keyword evidence="9" id="KW-1185">Reference proteome</keyword>
<keyword evidence="5" id="KW-0690">Ribosome biogenesis</keyword>
<dbReference type="InterPro" id="IPR022784">
    <property type="entry name" value="Ribosome_bgen_Alb1"/>
</dbReference>
<evidence type="ECO:0008006" key="10">
    <source>
        <dbReference type="Google" id="ProtNLM"/>
    </source>
</evidence>
<dbReference type="EMBL" id="JAQJAC010000001">
    <property type="protein sequence ID" value="KAJ5599462.1"/>
    <property type="molecule type" value="Genomic_DNA"/>
</dbReference>
<evidence type="ECO:0000256" key="7">
    <source>
        <dbReference type="SAM" id="MobiDB-lite"/>
    </source>
</evidence>
<keyword evidence="4" id="KW-0963">Cytoplasm</keyword>
<dbReference type="GO" id="GO:0005730">
    <property type="term" value="C:nucleolus"/>
    <property type="evidence" value="ECO:0007669"/>
    <property type="project" value="TreeGrafter"/>
</dbReference>
<comment type="caution">
    <text evidence="8">The sequence shown here is derived from an EMBL/GenBank/DDBJ whole genome shotgun (WGS) entry which is preliminary data.</text>
</comment>
<feature type="compositionally biased region" description="Basic residues" evidence="7">
    <location>
        <begin position="107"/>
        <end position="116"/>
    </location>
</feature>
<evidence type="ECO:0000313" key="8">
    <source>
        <dbReference type="EMBL" id="KAJ5599462.1"/>
    </source>
</evidence>
<dbReference type="Proteomes" id="UP001216150">
    <property type="component" value="Unassembled WGS sequence"/>
</dbReference>
<keyword evidence="6" id="KW-0539">Nucleus</keyword>
<evidence type="ECO:0000256" key="4">
    <source>
        <dbReference type="ARBA" id="ARBA00022490"/>
    </source>
</evidence>
<dbReference type="Pfam" id="PF09135">
    <property type="entry name" value="Alb1"/>
    <property type="match status" value="1"/>
</dbReference>
<feature type="region of interest" description="Disordered" evidence="7">
    <location>
        <begin position="1"/>
        <end position="91"/>
    </location>
</feature>
<dbReference type="GO" id="GO:0030687">
    <property type="term" value="C:preribosome, large subunit precursor"/>
    <property type="evidence" value="ECO:0007669"/>
    <property type="project" value="TreeGrafter"/>
</dbReference>
<feature type="compositionally biased region" description="Basic residues" evidence="7">
    <location>
        <begin position="69"/>
        <end position="86"/>
    </location>
</feature>
<evidence type="ECO:0000313" key="9">
    <source>
        <dbReference type="Proteomes" id="UP001216150"/>
    </source>
</evidence>
<reference evidence="8 9" key="1">
    <citation type="journal article" date="2023" name="IMA Fungus">
        <title>Comparative genomic study of the Penicillium genus elucidates a diverse pangenome and 15 lateral gene transfer events.</title>
        <authorList>
            <person name="Petersen C."/>
            <person name="Sorensen T."/>
            <person name="Nielsen M.R."/>
            <person name="Sondergaard T.E."/>
            <person name="Sorensen J.L."/>
            <person name="Fitzpatrick D.A."/>
            <person name="Frisvad J.C."/>
            <person name="Nielsen K.L."/>
        </authorList>
    </citation>
    <scope>NUCLEOTIDE SEQUENCE [LARGE SCALE GENOMIC DNA]</scope>
    <source>
        <strain evidence="8 9">IBT 29057</strain>
    </source>
</reference>
<dbReference type="GO" id="GO:0005737">
    <property type="term" value="C:cytoplasm"/>
    <property type="evidence" value="ECO:0007669"/>
    <property type="project" value="UniProtKB-SubCell"/>
</dbReference>
<dbReference type="InterPro" id="IPR053278">
    <property type="entry name" value="Pre-60S_factor_ECM1"/>
</dbReference>
<evidence type="ECO:0000256" key="6">
    <source>
        <dbReference type="ARBA" id="ARBA00023242"/>
    </source>
</evidence>
<proteinExistence type="predicted"/>
<evidence type="ECO:0000256" key="5">
    <source>
        <dbReference type="ARBA" id="ARBA00022517"/>
    </source>
</evidence>
<evidence type="ECO:0000256" key="2">
    <source>
        <dbReference type="ARBA" id="ARBA00004496"/>
    </source>
</evidence>